<dbReference type="InterPro" id="IPR041490">
    <property type="entry name" value="KstR2_TetR_C"/>
</dbReference>
<dbReference type="PANTHER" id="PTHR30055">
    <property type="entry name" value="HTH-TYPE TRANSCRIPTIONAL REGULATOR RUTR"/>
    <property type="match status" value="1"/>
</dbReference>
<evidence type="ECO:0000259" key="6">
    <source>
        <dbReference type="PROSITE" id="PS50977"/>
    </source>
</evidence>
<dbReference type="Pfam" id="PF17932">
    <property type="entry name" value="TetR_C_24"/>
    <property type="match status" value="1"/>
</dbReference>
<name>A0ABW4FR25_9PSEU</name>
<keyword evidence="1" id="KW-0678">Repressor</keyword>
<reference evidence="8" key="1">
    <citation type="journal article" date="2019" name="Int. J. Syst. Evol. Microbiol.">
        <title>The Global Catalogue of Microorganisms (GCM) 10K type strain sequencing project: providing services to taxonomists for standard genome sequencing and annotation.</title>
        <authorList>
            <consortium name="The Broad Institute Genomics Platform"/>
            <consortium name="The Broad Institute Genome Sequencing Center for Infectious Disease"/>
            <person name="Wu L."/>
            <person name="Ma J."/>
        </authorList>
    </citation>
    <scope>NUCLEOTIDE SEQUENCE [LARGE SCALE GENOMIC DNA]</scope>
    <source>
        <strain evidence="8">JCM 12165</strain>
    </source>
</reference>
<dbReference type="InterPro" id="IPR009057">
    <property type="entry name" value="Homeodomain-like_sf"/>
</dbReference>
<dbReference type="PROSITE" id="PS50977">
    <property type="entry name" value="HTH_TETR_2"/>
    <property type="match status" value="1"/>
</dbReference>
<dbReference type="Proteomes" id="UP001597145">
    <property type="component" value="Unassembled WGS sequence"/>
</dbReference>
<dbReference type="Pfam" id="PF00440">
    <property type="entry name" value="TetR_N"/>
    <property type="match status" value="1"/>
</dbReference>
<keyword evidence="8" id="KW-1185">Reference proteome</keyword>
<keyword evidence="4" id="KW-0804">Transcription</keyword>
<proteinExistence type="predicted"/>
<dbReference type="InterPro" id="IPR036271">
    <property type="entry name" value="Tet_transcr_reg_TetR-rel_C_sf"/>
</dbReference>
<sequence>MTDQRMRRTVILTSAARLFAEKGFAATTVREIADSVGVLSGSLYHHFPSKEAIVGEVVDSYLSDLLTGYRAVIARDLPPREAVRELVVASAEAIIRHPHATDIYRRERRRVHEGADAQRLGDAADEVKQTWLTVLAQGRAGGAFRGDVPTWIAYRLIRDALFHSSPVSTPDTTDPATALAETFATVVLDGLTRPPRRTAGRTDRRSS</sequence>
<dbReference type="EMBL" id="JBHUCP010000019">
    <property type="protein sequence ID" value="MFD1532707.1"/>
    <property type="molecule type" value="Genomic_DNA"/>
</dbReference>
<dbReference type="Gene3D" id="1.10.10.60">
    <property type="entry name" value="Homeodomain-like"/>
    <property type="match status" value="1"/>
</dbReference>
<evidence type="ECO:0000256" key="2">
    <source>
        <dbReference type="ARBA" id="ARBA00023015"/>
    </source>
</evidence>
<keyword evidence="2" id="KW-0805">Transcription regulation</keyword>
<evidence type="ECO:0000256" key="4">
    <source>
        <dbReference type="ARBA" id="ARBA00023163"/>
    </source>
</evidence>
<keyword evidence="3 5" id="KW-0238">DNA-binding</keyword>
<dbReference type="SUPFAM" id="SSF46689">
    <property type="entry name" value="Homeodomain-like"/>
    <property type="match status" value="1"/>
</dbReference>
<evidence type="ECO:0000256" key="3">
    <source>
        <dbReference type="ARBA" id="ARBA00023125"/>
    </source>
</evidence>
<evidence type="ECO:0000313" key="7">
    <source>
        <dbReference type="EMBL" id="MFD1532707.1"/>
    </source>
</evidence>
<protein>
    <submittedName>
        <fullName evidence="7">TetR/AcrR family transcriptional regulator</fullName>
    </submittedName>
</protein>
<feature type="domain" description="HTH tetR-type" evidence="6">
    <location>
        <begin position="5"/>
        <end position="65"/>
    </location>
</feature>
<dbReference type="PRINTS" id="PR00455">
    <property type="entry name" value="HTHTETR"/>
</dbReference>
<dbReference type="PANTHER" id="PTHR30055:SF175">
    <property type="entry name" value="HTH-TYPE TRANSCRIPTIONAL REPRESSOR KSTR2"/>
    <property type="match status" value="1"/>
</dbReference>
<dbReference type="RefSeq" id="WP_343978353.1">
    <property type="nucleotide sequence ID" value="NZ_BAAAJG010000010.1"/>
</dbReference>
<dbReference type="Gene3D" id="1.10.357.10">
    <property type="entry name" value="Tetracycline Repressor, domain 2"/>
    <property type="match status" value="1"/>
</dbReference>
<gene>
    <name evidence="7" type="ORF">ACFSCY_25115</name>
</gene>
<evidence type="ECO:0000313" key="8">
    <source>
        <dbReference type="Proteomes" id="UP001597145"/>
    </source>
</evidence>
<dbReference type="InterPro" id="IPR001647">
    <property type="entry name" value="HTH_TetR"/>
</dbReference>
<dbReference type="SUPFAM" id="SSF48498">
    <property type="entry name" value="Tetracyclin repressor-like, C-terminal domain"/>
    <property type="match status" value="1"/>
</dbReference>
<organism evidence="7 8">
    <name type="scientific">Pseudonocardia aurantiaca</name>
    <dbReference type="NCBI Taxonomy" id="75290"/>
    <lineage>
        <taxon>Bacteria</taxon>
        <taxon>Bacillati</taxon>
        <taxon>Actinomycetota</taxon>
        <taxon>Actinomycetes</taxon>
        <taxon>Pseudonocardiales</taxon>
        <taxon>Pseudonocardiaceae</taxon>
        <taxon>Pseudonocardia</taxon>
    </lineage>
</organism>
<dbReference type="InterPro" id="IPR050109">
    <property type="entry name" value="HTH-type_TetR-like_transc_reg"/>
</dbReference>
<evidence type="ECO:0000256" key="5">
    <source>
        <dbReference type="PROSITE-ProRule" id="PRU00335"/>
    </source>
</evidence>
<comment type="caution">
    <text evidence="7">The sequence shown here is derived from an EMBL/GenBank/DDBJ whole genome shotgun (WGS) entry which is preliminary data.</text>
</comment>
<accession>A0ABW4FR25</accession>
<evidence type="ECO:0000256" key="1">
    <source>
        <dbReference type="ARBA" id="ARBA00022491"/>
    </source>
</evidence>
<feature type="DNA-binding region" description="H-T-H motif" evidence="5">
    <location>
        <begin position="28"/>
        <end position="47"/>
    </location>
</feature>